<feature type="signal peptide" evidence="1">
    <location>
        <begin position="1"/>
        <end position="38"/>
    </location>
</feature>
<organism evidence="2 3">
    <name type="scientific">Micromonospora saelicesensis</name>
    <dbReference type="NCBI Taxonomy" id="285676"/>
    <lineage>
        <taxon>Bacteria</taxon>
        <taxon>Bacillati</taxon>
        <taxon>Actinomycetota</taxon>
        <taxon>Actinomycetes</taxon>
        <taxon>Micromonosporales</taxon>
        <taxon>Micromonosporaceae</taxon>
        <taxon>Micromonospora</taxon>
    </lineage>
</organism>
<name>A0A328NF77_9ACTN</name>
<gene>
    <name evidence="2" type="ORF">PSN13_06490</name>
</gene>
<proteinExistence type="predicted"/>
<feature type="chain" id="PRO_5016346100" evidence="1">
    <location>
        <begin position="39"/>
        <end position="100"/>
    </location>
</feature>
<evidence type="ECO:0000313" key="2">
    <source>
        <dbReference type="EMBL" id="RAO26462.1"/>
    </source>
</evidence>
<dbReference type="AlphaFoldDB" id="A0A328NF77"/>
<comment type="caution">
    <text evidence="2">The sequence shown here is derived from an EMBL/GenBank/DDBJ whole genome shotgun (WGS) entry which is preliminary data.</text>
</comment>
<dbReference type="Proteomes" id="UP000249419">
    <property type="component" value="Unassembled WGS sequence"/>
</dbReference>
<reference evidence="2 3" key="1">
    <citation type="submission" date="2018-03" db="EMBL/GenBank/DDBJ databases">
        <title>Defining the species Micromonospora saelicesensis and Micromonospora noduli under the framework of genomics.</title>
        <authorList>
            <person name="Riesco R."/>
            <person name="Trujillo M.E."/>
        </authorList>
    </citation>
    <scope>NUCLEOTIDE SEQUENCE [LARGE SCALE GENOMIC DNA]</scope>
    <source>
        <strain evidence="2 3">PSN13</strain>
    </source>
</reference>
<protein>
    <submittedName>
        <fullName evidence="2">Uncharacterized protein</fullName>
    </submittedName>
</protein>
<evidence type="ECO:0000256" key="1">
    <source>
        <dbReference type="SAM" id="SignalP"/>
    </source>
</evidence>
<evidence type="ECO:0000313" key="3">
    <source>
        <dbReference type="Proteomes" id="UP000249419"/>
    </source>
</evidence>
<accession>A0A328NF77</accession>
<keyword evidence="1" id="KW-0732">Signal</keyword>
<dbReference type="EMBL" id="PYAG01000041">
    <property type="protein sequence ID" value="RAO26462.1"/>
    <property type="molecule type" value="Genomic_DNA"/>
</dbReference>
<sequence>MLLSMRTVQAMTLNRNAAIAVAALLAGLVGGSAAPALAKPKPAAPVESLIPHCATEDGGPQQVCVWDSAVDGNGQPAAPHNVVILYVGRPGQDPEAFRLK</sequence>